<dbReference type="AlphaFoldDB" id="A0A0P0F973"/>
<accession>A0A0P0F973</accession>
<evidence type="ECO:0000313" key="1">
    <source>
        <dbReference type="EMBL" id="CUP03064.1"/>
    </source>
</evidence>
<dbReference type="Proteomes" id="UP000095576">
    <property type="component" value="Unassembled WGS sequence"/>
</dbReference>
<dbReference type="KEGG" id="btho:Btheta7330_04118"/>
<dbReference type="PATRIC" id="fig|818.23.peg.4241"/>
<gene>
    <name evidence="1" type="ORF">ERS852511_00907</name>
</gene>
<dbReference type="EMBL" id="CZAP01000002">
    <property type="protein sequence ID" value="CUP03064.1"/>
    <property type="molecule type" value="Genomic_DNA"/>
</dbReference>
<sequence length="43" mass="5239">MYNSLHYTYYLYIVMYYRNNLVSLGEEYDKSGKLHSLPVSRKE</sequence>
<organism evidence="1 2">
    <name type="scientific">Bacteroides thetaiotaomicron</name>
    <dbReference type="NCBI Taxonomy" id="818"/>
    <lineage>
        <taxon>Bacteria</taxon>
        <taxon>Pseudomonadati</taxon>
        <taxon>Bacteroidota</taxon>
        <taxon>Bacteroidia</taxon>
        <taxon>Bacteroidales</taxon>
        <taxon>Bacteroidaceae</taxon>
        <taxon>Bacteroides</taxon>
    </lineage>
</organism>
<name>A0A0P0F973_BACT4</name>
<proteinExistence type="predicted"/>
<protein>
    <submittedName>
        <fullName evidence="1">Uncharacterized protein</fullName>
    </submittedName>
</protein>
<reference evidence="1 2" key="1">
    <citation type="submission" date="2015-09" db="EMBL/GenBank/DDBJ databases">
        <authorList>
            <consortium name="Pathogen Informatics"/>
        </authorList>
    </citation>
    <scope>NUCLEOTIDE SEQUENCE [LARGE SCALE GENOMIC DNA]</scope>
    <source>
        <strain evidence="1 2">2789STDY5834899</strain>
    </source>
</reference>
<evidence type="ECO:0000313" key="2">
    <source>
        <dbReference type="Proteomes" id="UP000095576"/>
    </source>
</evidence>